<comment type="similarity">
    <text evidence="10 11">Belongs to the class-I aminoacyl-tRNA synthetase family. TyrS type 1 subfamily.</text>
</comment>
<dbReference type="EC" id="6.1.1.1" evidence="11"/>
<dbReference type="AlphaFoldDB" id="A0A7X2XDT3"/>
<feature type="binding site" evidence="11">
    <location>
        <position position="34"/>
    </location>
    <ligand>
        <name>L-tyrosine</name>
        <dbReference type="ChEBI" id="CHEBI:58315"/>
    </ligand>
</feature>
<dbReference type="EMBL" id="WNBW01000001">
    <property type="protein sequence ID" value="MTU03051.1"/>
    <property type="molecule type" value="Genomic_DNA"/>
</dbReference>
<dbReference type="HAMAP" id="MF_02006">
    <property type="entry name" value="Tyr_tRNA_synth_type1"/>
    <property type="match status" value="1"/>
</dbReference>
<proteinExistence type="inferred from homology"/>
<dbReference type="Gene3D" id="3.10.290.10">
    <property type="entry name" value="RNA-binding S4 domain"/>
    <property type="match status" value="1"/>
</dbReference>
<sequence length="406" mass="45976">MSVYDVLKERGFLKQLSHEDEIKELLEKEKITFYIGFDPTADSLHVGHFIALMVMSHMQRAGHRPICLLGGGTGMVGDPSGKDDMRKMLTPEFISHNIACFKKQMARFIDFSEGQAIMVNNADWLLELNYIELLRDVGVHFSVNRMLTAECFKKRLEKGLSFFEFNYMIMQSYDFLQLFKKHGCIMQLGGDDQWSNMLAGVELIRRKEQKPAYCMTCKLLTTSDGRKMGKTEKGALWLDPEKTSPYDFYQYWRNIDDSDVENCLSLLTFLPMEEVRRLSSLQDAEINEAKKVLAYEVTKLVHGEAEAEKAQQAAEALFGGGGALTDVPTIEITAADAEGKIIDVLAAGKIFSSKREARQMIQQGGLYIGENTVSDPEASFAPSMFDAEKSLLIRKGKKKYFRLIIQ</sequence>
<dbReference type="Proteomes" id="UP000484547">
    <property type="component" value="Unassembled WGS sequence"/>
</dbReference>
<evidence type="ECO:0000256" key="8">
    <source>
        <dbReference type="ARBA" id="ARBA00023146"/>
    </source>
</evidence>
<dbReference type="InterPro" id="IPR014729">
    <property type="entry name" value="Rossmann-like_a/b/a_fold"/>
</dbReference>
<dbReference type="PRINTS" id="PR01040">
    <property type="entry name" value="TRNASYNTHTYR"/>
</dbReference>
<evidence type="ECO:0000256" key="2">
    <source>
        <dbReference type="ARBA" id="ARBA00022490"/>
    </source>
</evidence>
<evidence type="ECO:0000256" key="4">
    <source>
        <dbReference type="ARBA" id="ARBA00022741"/>
    </source>
</evidence>
<dbReference type="CDD" id="cd00165">
    <property type="entry name" value="S4"/>
    <property type="match status" value="1"/>
</dbReference>
<comment type="subunit">
    <text evidence="11">Homodimer.</text>
</comment>
<dbReference type="InterPro" id="IPR024107">
    <property type="entry name" value="Tyr-tRNA-ligase_bac_1"/>
</dbReference>
<evidence type="ECO:0000256" key="11">
    <source>
        <dbReference type="HAMAP-Rule" id="MF_02006"/>
    </source>
</evidence>
<keyword evidence="3 11" id="KW-0436">Ligase</keyword>
<dbReference type="PANTHER" id="PTHR11766:SF0">
    <property type="entry name" value="TYROSINE--TRNA LIGASE, MITOCHONDRIAL"/>
    <property type="match status" value="1"/>
</dbReference>
<dbReference type="PROSITE" id="PS00178">
    <property type="entry name" value="AA_TRNA_LIGASE_I"/>
    <property type="match status" value="1"/>
</dbReference>
<dbReference type="InterPro" id="IPR054608">
    <property type="entry name" value="SYY-like_C"/>
</dbReference>
<evidence type="ECO:0000256" key="3">
    <source>
        <dbReference type="ARBA" id="ARBA00022598"/>
    </source>
</evidence>
<evidence type="ECO:0000256" key="6">
    <source>
        <dbReference type="ARBA" id="ARBA00022884"/>
    </source>
</evidence>
<dbReference type="NCBIfam" id="TIGR00234">
    <property type="entry name" value="tyrS"/>
    <property type="match status" value="1"/>
</dbReference>
<dbReference type="InterPro" id="IPR002307">
    <property type="entry name" value="Tyr-tRNA-ligase"/>
</dbReference>
<keyword evidence="4 11" id="KW-0547">Nucleotide-binding</keyword>
<keyword evidence="5 11" id="KW-0067">ATP-binding</keyword>
<dbReference type="OrthoDB" id="9804243at2"/>
<feature type="short sequence motif" description="'HIGH' region" evidence="11">
    <location>
        <begin position="39"/>
        <end position="48"/>
    </location>
</feature>
<evidence type="ECO:0000256" key="12">
    <source>
        <dbReference type="PROSITE-ProRule" id="PRU00182"/>
    </source>
</evidence>
<feature type="binding site" evidence="11">
    <location>
        <position position="230"/>
    </location>
    <ligand>
        <name>ATP</name>
        <dbReference type="ChEBI" id="CHEBI:30616"/>
    </ligand>
</feature>
<name>A0A7X2XDT3_9FIRM</name>
<comment type="catalytic activity">
    <reaction evidence="9 11">
        <text>tRNA(Tyr) + L-tyrosine + ATP = L-tyrosyl-tRNA(Tyr) + AMP + diphosphate + H(+)</text>
        <dbReference type="Rhea" id="RHEA:10220"/>
        <dbReference type="Rhea" id="RHEA-COMP:9706"/>
        <dbReference type="Rhea" id="RHEA-COMP:9707"/>
        <dbReference type="ChEBI" id="CHEBI:15378"/>
        <dbReference type="ChEBI" id="CHEBI:30616"/>
        <dbReference type="ChEBI" id="CHEBI:33019"/>
        <dbReference type="ChEBI" id="CHEBI:58315"/>
        <dbReference type="ChEBI" id="CHEBI:78442"/>
        <dbReference type="ChEBI" id="CHEBI:78536"/>
        <dbReference type="ChEBI" id="CHEBI:456215"/>
        <dbReference type="EC" id="6.1.1.1"/>
    </reaction>
</comment>
<evidence type="ECO:0000256" key="1">
    <source>
        <dbReference type="ARBA" id="ARBA00004496"/>
    </source>
</evidence>
<dbReference type="PROSITE" id="PS50889">
    <property type="entry name" value="S4"/>
    <property type="match status" value="1"/>
</dbReference>
<dbReference type="SUPFAM" id="SSF55174">
    <property type="entry name" value="Alpha-L RNA-binding motif"/>
    <property type="match status" value="1"/>
</dbReference>
<comment type="function">
    <text evidence="11">Catalyzes the attachment of tyrosine to tRNA(Tyr) in a two-step reaction: tyrosine is first activated by ATP to form Tyr-AMP and then transferred to the acceptor end of tRNA(Tyr).</text>
</comment>
<organism evidence="14 17">
    <name type="scientific">Phascolarctobacterium faecium</name>
    <dbReference type="NCBI Taxonomy" id="33025"/>
    <lineage>
        <taxon>Bacteria</taxon>
        <taxon>Bacillati</taxon>
        <taxon>Bacillota</taxon>
        <taxon>Negativicutes</taxon>
        <taxon>Acidaminococcales</taxon>
        <taxon>Acidaminococcaceae</taxon>
        <taxon>Phascolarctobacterium</taxon>
    </lineage>
</organism>
<dbReference type="PANTHER" id="PTHR11766">
    <property type="entry name" value="TYROSYL-TRNA SYNTHETASE"/>
    <property type="match status" value="1"/>
</dbReference>
<feature type="binding site" evidence="11">
    <location>
        <position position="167"/>
    </location>
    <ligand>
        <name>L-tyrosine</name>
        <dbReference type="ChEBI" id="CHEBI:58315"/>
    </ligand>
</feature>
<evidence type="ECO:0000313" key="16">
    <source>
        <dbReference type="Proteomes" id="UP000443070"/>
    </source>
</evidence>
<dbReference type="CDD" id="cd00805">
    <property type="entry name" value="TyrRS_core"/>
    <property type="match status" value="1"/>
</dbReference>
<reference evidence="16 17" key="1">
    <citation type="journal article" date="2019" name="Nat. Med.">
        <title>A library of human gut bacterial isolates paired with longitudinal multiomics data enables mechanistic microbiome research.</title>
        <authorList>
            <person name="Poyet M."/>
            <person name="Groussin M."/>
            <person name="Gibbons S.M."/>
            <person name="Avila-Pacheco J."/>
            <person name="Jiang X."/>
            <person name="Kearney S.M."/>
            <person name="Perrotta A.R."/>
            <person name="Berdy B."/>
            <person name="Zhao S."/>
            <person name="Lieberman T.D."/>
            <person name="Swanson P.K."/>
            <person name="Smith M."/>
            <person name="Roesemann S."/>
            <person name="Alexander J.E."/>
            <person name="Rich S.A."/>
            <person name="Livny J."/>
            <person name="Vlamakis H."/>
            <person name="Clish C."/>
            <person name="Bullock K."/>
            <person name="Deik A."/>
            <person name="Scott J."/>
            <person name="Pierce K.A."/>
            <person name="Xavier R.J."/>
            <person name="Alm E.J."/>
        </authorList>
    </citation>
    <scope>NUCLEOTIDE SEQUENCE [LARGE SCALE GENOMIC DNA]</scope>
    <source>
        <strain evidence="14 17">BIOML-A13</strain>
        <strain evidence="15 16">BIOML-A3</strain>
    </source>
</reference>
<protein>
    <recommendedName>
        <fullName evidence="11">Tyrosine--tRNA ligase</fullName>
        <ecNumber evidence="11">6.1.1.1</ecNumber>
    </recommendedName>
    <alternativeName>
        <fullName evidence="11">Tyrosyl-tRNA synthetase</fullName>
        <shortName evidence="11">TyrRS</shortName>
    </alternativeName>
</protein>
<gene>
    <name evidence="11" type="primary">tyrS</name>
    <name evidence="14" type="ORF">GMD11_01380</name>
    <name evidence="15" type="ORF">GMD18_01375</name>
</gene>
<dbReference type="Pfam" id="PF00579">
    <property type="entry name" value="tRNA-synt_1b"/>
    <property type="match status" value="1"/>
</dbReference>
<evidence type="ECO:0000256" key="10">
    <source>
        <dbReference type="ARBA" id="ARBA00060965"/>
    </source>
</evidence>
<dbReference type="InterPro" id="IPR002305">
    <property type="entry name" value="aa-tRNA-synth_Ic"/>
</dbReference>
<evidence type="ECO:0000313" key="15">
    <source>
        <dbReference type="EMBL" id="MTU03051.1"/>
    </source>
</evidence>
<dbReference type="GO" id="GO:0005524">
    <property type="term" value="F:ATP binding"/>
    <property type="evidence" value="ECO:0007669"/>
    <property type="project" value="UniProtKB-UniRule"/>
</dbReference>
<dbReference type="InterPro" id="IPR036986">
    <property type="entry name" value="S4_RNA-bd_sf"/>
</dbReference>
<dbReference type="SUPFAM" id="SSF52374">
    <property type="entry name" value="Nucleotidylyl transferase"/>
    <property type="match status" value="1"/>
</dbReference>
<dbReference type="FunFam" id="3.40.50.620:FF:000008">
    <property type="entry name" value="Tyrosine--tRNA ligase"/>
    <property type="match status" value="1"/>
</dbReference>
<dbReference type="GO" id="GO:0006437">
    <property type="term" value="P:tyrosyl-tRNA aminoacylation"/>
    <property type="evidence" value="ECO:0007669"/>
    <property type="project" value="UniProtKB-UniRule"/>
</dbReference>
<keyword evidence="7 11" id="KW-0648">Protein biosynthesis</keyword>
<dbReference type="Gene3D" id="1.10.240.10">
    <property type="entry name" value="Tyrosyl-Transfer RNA Synthetase"/>
    <property type="match status" value="1"/>
</dbReference>
<evidence type="ECO:0000259" key="13">
    <source>
        <dbReference type="Pfam" id="PF22421"/>
    </source>
</evidence>
<dbReference type="FunFam" id="1.10.240.10:FF:000001">
    <property type="entry name" value="Tyrosine--tRNA ligase"/>
    <property type="match status" value="1"/>
</dbReference>
<evidence type="ECO:0000256" key="7">
    <source>
        <dbReference type="ARBA" id="ARBA00022917"/>
    </source>
</evidence>
<dbReference type="GO" id="GO:0042803">
    <property type="term" value="F:protein homodimerization activity"/>
    <property type="evidence" value="ECO:0007669"/>
    <property type="project" value="UniProtKB-ARBA"/>
</dbReference>
<dbReference type="GO" id="GO:0003723">
    <property type="term" value="F:RNA binding"/>
    <property type="evidence" value="ECO:0007669"/>
    <property type="project" value="UniProtKB-KW"/>
</dbReference>
<dbReference type="InterPro" id="IPR001412">
    <property type="entry name" value="aa-tRNA-synth_I_CS"/>
</dbReference>
<dbReference type="Proteomes" id="UP000443070">
    <property type="component" value="Unassembled WGS sequence"/>
</dbReference>
<evidence type="ECO:0000256" key="9">
    <source>
        <dbReference type="ARBA" id="ARBA00048248"/>
    </source>
</evidence>
<dbReference type="GO" id="GO:0004831">
    <property type="term" value="F:tyrosine-tRNA ligase activity"/>
    <property type="evidence" value="ECO:0007669"/>
    <property type="project" value="UniProtKB-UniRule"/>
</dbReference>
<accession>A0A7X2XDT3</accession>
<keyword evidence="16" id="KW-1185">Reference proteome</keyword>
<evidence type="ECO:0000313" key="14">
    <source>
        <dbReference type="EMBL" id="MTT74920.1"/>
    </source>
</evidence>
<feature type="domain" description="Tyrosine--tRNA ligase SYY-like C-terminal" evidence="13">
    <location>
        <begin position="324"/>
        <end position="401"/>
    </location>
</feature>
<dbReference type="RefSeq" id="WP_155163479.1">
    <property type="nucleotide sequence ID" value="NZ_CALXOS010000001.1"/>
</dbReference>
<feature type="short sequence motif" description="'KMSKS' region" evidence="11">
    <location>
        <begin position="227"/>
        <end position="231"/>
    </location>
</feature>
<keyword evidence="2 11" id="KW-0963">Cytoplasm</keyword>
<comment type="subcellular location">
    <subcellularLocation>
        <location evidence="1 11">Cytoplasm</location>
    </subcellularLocation>
</comment>
<keyword evidence="6 12" id="KW-0694">RNA-binding</keyword>
<dbReference type="InterPro" id="IPR024088">
    <property type="entry name" value="Tyr-tRNA-ligase_bac-type"/>
</dbReference>
<feature type="binding site" evidence="11">
    <location>
        <position position="171"/>
    </location>
    <ligand>
        <name>L-tyrosine</name>
        <dbReference type="ChEBI" id="CHEBI:58315"/>
    </ligand>
</feature>
<keyword evidence="8 11" id="KW-0030">Aminoacyl-tRNA synthetase</keyword>
<dbReference type="Gene3D" id="3.40.50.620">
    <property type="entry name" value="HUPs"/>
    <property type="match status" value="1"/>
</dbReference>
<evidence type="ECO:0000256" key="5">
    <source>
        <dbReference type="ARBA" id="ARBA00022840"/>
    </source>
</evidence>
<comment type="caution">
    <text evidence="14">The sequence shown here is derived from an EMBL/GenBank/DDBJ whole genome shotgun (WGS) entry which is preliminary data.</text>
</comment>
<dbReference type="GO" id="GO:0005829">
    <property type="term" value="C:cytosol"/>
    <property type="evidence" value="ECO:0007669"/>
    <property type="project" value="TreeGrafter"/>
</dbReference>
<evidence type="ECO:0000313" key="17">
    <source>
        <dbReference type="Proteomes" id="UP000484547"/>
    </source>
</evidence>
<dbReference type="Pfam" id="PF22421">
    <property type="entry name" value="SYY_C-terminal"/>
    <property type="match status" value="1"/>
</dbReference>
<dbReference type="EMBL" id="WNBM01000001">
    <property type="protein sequence ID" value="MTT74920.1"/>
    <property type="molecule type" value="Genomic_DNA"/>
</dbReference>